<feature type="domain" description="Aspartate/ornithine carbamoyltransferase Asp/Orn-binding" evidence="5">
    <location>
        <begin position="188"/>
        <end position="283"/>
    </location>
</feature>
<dbReference type="InterPro" id="IPR002292">
    <property type="entry name" value="Orn/put_carbamltrans"/>
</dbReference>
<feature type="compositionally biased region" description="Low complexity" evidence="4">
    <location>
        <begin position="84"/>
        <end position="94"/>
    </location>
</feature>
<dbReference type="PANTHER" id="PTHR45753">
    <property type="entry name" value="ORNITHINE CARBAMOYLTRANSFERASE, MITOCHONDRIAL"/>
    <property type="match status" value="1"/>
</dbReference>
<dbReference type="GO" id="GO:0016597">
    <property type="term" value="F:amino acid binding"/>
    <property type="evidence" value="ECO:0007669"/>
    <property type="project" value="InterPro"/>
</dbReference>
<dbReference type="EMBL" id="AF466646">
    <property type="protein sequence ID" value="AAL75995.1"/>
    <property type="molecule type" value="Genomic_DNA"/>
</dbReference>
<dbReference type="Gene3D" id="3.40.50.1820">
    <property type="entry name" value="alpha/beta hydrolase"/>
    <property type="match status" value="1"/>
</dbReference>
<keyword evidence="3 7" id="KW-0808">Transferase</keyword>
<protein>
    <recommendedName>
        <fullName evidence="2">ornithine carbamoyltransferase</fullName>
        <ecNumber evidence="2">2.1.3.3</ecNumber>
    </recommendedName>
</protein>
<dbReference type="AlphaFoldDB" id="Q8SA97"/>
<evidence type="ECO:0000256" key="4">
    <source>
        <dbReference type="SAM" id="MobiDB-lite"/>
    </source>
</evidence>
<feature type="region of interest" description="Disordered" evidence="4">
    <location>
        <begin position="1"/>
        <end position="94"/>
    </location>
</feature>
<dbReference type="InterPro" id="IPR006131">
    <property type="entry name" value="Asp_carbamoyltransf_Asp/Orn-bd"/>
</dbReference>
<evidence type="ECO:0000259" key="6">
    <source>
        <dbReference type="Pfam" id="PF02729"/>
    </source>
</evidence>
<dbReference type="InterPro" id="IPR006132">
    <property type="entry name" value="Asp/Orn_carbamoyltranf_P-bd"/>
</dbReference>
<gene>
    <name evidence="7" type="primary">Z195D10.3</name>
</gene>
<dbReference type="PANTHER" id="PTHR45753:SF3">
    <property type="entry name" value="ORNITHINE TRANSCARBAMYLASE, MITOCHONDRIAL"/>
    <property type="match status" value="1"/>
</dbReference>
<feature type="compositionally biased region" description="Basic and acidic residues" evidence="4">
    <location>
        <begin position="45"/>
        <end position="61"/>
    </location>
</feature>
<name>Q8SA97_MAIZE</name>
<reference evidence="7" key="2">
    <citation type="submission" date="2002-01" db="EMBL/GenBank/DDBJ databases">
        <authorList>
            <person name="Ramakrishna W."/>
            <person name="Emberton J."/>
            <person name="SanMiguel P."/>
            <person name="Bennetzen J."/>
        </authorList>
    </citation>
    <scope>NUCLEOTIDE SEQUENCE</scope>
</reference>
<evidence type="ECO:0000313" key="7">
    <source>
        <dbReference type="EMBL" id="AAL75995.1"/>
    </source>
</evidence>
<dbReference type="PRINTS" id="PR00102">
    <property type="entry name" value="OTCASE"/>
</dbReference>
<proteinExistence type="inferred from homology"/>
<organism evidence="7">
    <name type="scientific">Zea mays</name>
    <name type="common">Maize</name>
    <dbReference type="NCBI Taxonomy" id="4577"/>
    <lineage>
        <taxon>Eukaryota</taxon>
        <taxon>Viridiplantae</taxon>
        <taxon>Streptophyta</taxon>
        <taxon>Embryophyta</taxon>
        <taxon>Tracheophyta</taxon>
        <taxon>Spermatophyta</taxon>
        <taxon>Magnoliopsida</taxon>
        <taxon>Liliopsida</taxon>
        <taxon>Poales</taxon>
        <taxon>Poaceae</taxon>
        <taxon>PACMAD clade</taxon>
        <taxon>Panicoideae</taxon>
        <taxon>Andropogonodae</taxon>
        <taxon>Andropogoneae</taxon>
        <taxon>Tripsacinae</taxon>
        <taxon>Zea</taxon>
    </lineage>
</organism>
<dbReference type="Pfam" id="PF00185">
    <property type="entry name" value="OTCace"/>
    <property type="match status" value="1"/>
</dbReference>
<dbReference type="Pfam" id="PF02729">
    <property type="entry name" value="OTCace_N"/>
    <property type="match status" value="1"/>
</dbReference>
<dbReference type="ExpressionAtlas" id="Q8SA97">
    <property type="expression patterns" value="baseline and differential"/>
</dbReference>
<sequence>MAPPVDVAGLRPRLGDVEAPPKPRSSLSFVVEVESEPLGRARRRPPAEARAESEPWGRAERSSPSSGAEPKSEPWVGRSGVRRLPGLSPSPSPGSCGAEFAVFRDLARLCADGGYQLRIRSLEGTPNYGPRQTDIIILAVFFSVFLDILDLAKYAYVPVINGLTDYNHPCQIMADALTMLEQIGRIENTKVVYVGDGNNIVHSWLLLADVLPFHFVCACPKGFEPDAHIVEMARGAGISKIEITNSPREAVKGADVVYTDVWASMGQKEEVDYRKQKFQGFTVGVWKGVVGVQCVWLVDRGCIVYPVGADAYFIKSEMFGCLYAKSERLSHLKTSQTKCVHNLLVHGSVDTPSTCTWPSRKVVAPRIPHPPPPLLPAINVHASHRAADPPPSSPSARRPWLDHFSFPGVEDEDEAVVFFQQRYLVGRDSGWAGPGGPIFFYCGNEGDIACASCLDETQISPYCYWGLASSAPILQFEDIVPSTIFYDLVSDDFRDPENKWRPFRLVELSVQLSGHGGLPTSIRISQAFASQSY</sequence>
<comment type="similarity">
    <text evidence="1">Belongs to the aspartate/ornithine carbamoyltransferase superfamily. OTCase family.</text>
</comment>
<feature type="domain" description="Aspartate/ornithine carbamoyltransferase carbamoyl-P binding" evidence="6">
    <location>
        <begin position="133"/>
        <end position="181"/>
    </location>
</feature>
<reference evidence="7" key="1">
    <citation type="submission" date="2002-01" db="EMBL/GenBank/DDBJ databases">
        <authorList>
            <person name="Doebley J."/>
        </authorList>
    </citation>
    <scope>NUCLEOTIDE SEQUENCE</scope>
</reference>
<evidence type="ECO:0000256" key="2">
    <source>
        <dbReference type="ARBA" id="ARBA00013007"/>
    </source>
</evidence>
<evidence type="ECO:0000256" key="3">
    <source>
        <dbReference type="ARBA" id="ARBA00022679"/>
    </source>
</evidence>
<accession>Q8SA97</accession>
<feature type="compositionally biased region" description="Low complexity" evidence="4">
    <location>
        <begin position="25"/>
        <end position="38"/>
    </location>
</feature>
<reference evidence="7" key="3">
    <citation type="submission" date="2002-01" db="EMBL/GenBank/DDBJ databases">
        <authorList>
            <person name="Llaca V."/>
            <person name="Linton E.W."/>
            <person name="Young S."/>
            <person name="Kovchok S."/>
            <person name="Messing J."/>
        </authorList>
    </citation>
    <scope>NUCLEOTIDE SEQUENCE</scope>
</reference>
<dbReference type="InterPro" id="IPR036901">
    <property type="entry name" value="Asp/Orn_carbamoylTrfase_sf"/>
</dbReference>
<evidence type="ECO:0000256" key="1">
    <source>
        <dbReference type="ARBA" id="ARBA00007805"/>
    </source>
</evidence>
<evidence type="ECO:0000259" key="5">
    <source>
        <dbReference type="Pfam" id="PF00185"/>
    </source>
</evidence>
<dbReference type="FunFam" id="3.40.50.1370:FF:000043">
    <property type="entry name" value="Ornithine carbamoyltransferase chloroplastic"/>
    <property type="match status" value="1"/>
</dbReference>
<dbReference type="SUPFAM" id="SSF53671">
    <property type="entry name" value="Aspartate/ornithine carbamoyltransferase"/>
    <property type="match status" value="1"/>
</dbReference>
<reference evidence="7" key="4">
    <citation type="journal article" date="2004" name="Genome Res.">
        <title>Gene loss and movement in the maize genome.</title>
        <authorList>
            <person name="Lai J."/>
            <person name="Ma J."/>
            <person name="Swigonova Z."/>
            <person name="Ramakrishna W."/>
            <person name="Linton E."/>
            <person name="Llaca V."/>
            <person name="Tanyolac B."/>
            <person name="Park Y.J."/>
            <person name="Jeong O.Y."/>
            <person name="Bennetzen J.L."/>
            <person name="Messing J."/>
        </authorList>
    </citation>
    <scope>NUCLEOTIDE SEQUENCE</scope>
</reference>
<dbReference type="Gene3D" id="3.40.50.1370">
    <property type="entry name" value="Aspartate/ornithine carbamoyltransferase"/>
    <property type="match status" value="2"/>
</dbReference>
<dbReference type="GO" id="GO:0004585">
    <property type="term" value="F:ornithine carbamoyltransferase activity"/>
    <property type="evidence" value="ECO:0007669"/>
    <property type="project" value="UniProtKB-EC"/>
</dbReference>
<dbReference type="InterPro" id="IPR029058">
    <property type="entry name" value="AB_hydrolase_fold"/>
</dbReference>
<dbReference type="EC" id="2.1.3.3" evidence="2"/>